<evidence type="ECO:0000256" key="5">
    <source>
        <dbReference type="ARBA" id="ARBA00022490"/>
    </source>
</evidence>
<dbReference type="CDD" id="cd11692">
    <property type="entry name" value="HRI1_N_like"/>
    <property type="match status" value="1"/>
</dbReference>
<sequence length="227" mass="24854">MADISLRESIRWLPDSPSEPTSTVVLTSPDKHFVDVRILLPLDHPQGILTKDQLDWAFAGRSESAPREMEAEANDNGERIRCGTHSVWKHWVDSRTREAEGVVDEGDMVDLPGGRTLETGSMVNPATGRVTGYEEVWGSGAPLGGMEGVVVVLRTEDGECGRRGVVVRVAQYVQGILRDGDRVMVQRREWREGDVREQKVKLGGTVAGGGIVWDVVELDGDQDGVVP</sequence>
<dbReference type="CDD" id="cd11693">
    <property type="entry name" value="HRI1_C_like"/>
    <property type="match status" value="1"/>
</dbReference>
<dbReference type="Pfam" id="PF16815">
    <property type="entry name" value="HRI1"/>
    <property type="match status" value="1"/>
</dbReference>
<evidence type="ECO:0000256" key="4">
    <source>
        <dbReference type="ARBA" id="ARBA00017063"/>
    </source>
</evidence>
<dbReference type="Proteomes" id="UP000182658">
    <property type="component" value="Unassembled WGS sequence"/>
</dbReference>
<dbReference type="GO" id="GO:0005737">
    <property type="term" value="C:cytoplasm"/>
    <property type="evidence" value="ECO:0007669"/>
    <property type="project" value="UniProtKB-SubCell"/>
</dbReference>
<evidence type="ECO:0000313" key="8">
    <source>
        <dbReference type="Proteomes" id="UP000182658"/>
    </source>
</evidence>
<comment type="similarity">
    <text evidence="3">Belongs to the HRI1 family.</text>
</comment>
<evidence type="ECO:0000256" key="3">
    <source>
        <dbReference type="ARBA" id="ARBA00005229"/>
    </source>
</evidence>
<dbReference type="FunCoup" id="A0A1J7IDC5">
    <property type="interactions" value="16"/>
</dbReference>
<dbReference type="AlphaFoldDB" id="A0A1J7IDC5"/>
<gene>
    <name evidence="7" type="ORF">CONLIGDRAFT_708394</name>
</gene>
<dbReference type="STRING" id="1408157.A0A1J7IDC5"/>
<protein>
    <recommendedName>
        <fullName evidence="4">Protein HRI1</fullName>
    </recommendedName>
</protein>
<proteinExistence type="inferred from homology"/>
<evidence type="ECO:0000313" key="7">
    <source>
        <dbReference type="EMBL" id="OIW25695.1"/>
    </source>
</evidence>
<dbReference type="InParanoid" id="A0A1J7IDC5"/>
<evidence type="ECO:0000256" key="6">
    <source>
        <dbReference type="ARBA" id="ARBA00023242"/>
    </source>
</evidence>
<dbReference type="InterPro" id="IPR038744">
    <property type="entry name" value="Hri1_N"/>
</dbReference>
<dbReference type="OrthoDB" id="4045395at2759"/>
<evidence type="ECO:0000256" key="1">
    <source>
        <dbReference type="ARBA" id="ARBA00004123"/>
    </source>
</evidence>
<keyword evidence="6" id="KW-0539">Nucleus</keyword>
<organism evidence="7 8">
    <name type="scientific">Coniochaeta ligniaria NRRL 30616</name>
    <dbReference type="NCBI Taxonomy" id="1408157"/>
    <lineage>
        <taxon>Eukaryota</taxon>
        <taxon>Fungi</taxon>
        <taxon>Dikarya</taxon>
        <taxon>Ascomycota</taxon>
        <taxon>Pezizomycotina</taxon>
        <taxon>Sordariomycetes</taxon>
        <taxon>Sordariomycetidae</taxon>
        <taxon>Coniochaetales</taxon>
        <taxon>Coniochaetaceae</taxon>
        <taxon>Coniochaeta</taxon>
    </lineage>
</organism>
<dbReference type="Gene3D" id="2.40.128.320">
    <property type="entry name" value="Protein HRI1, N-terminal domain"/>
    <property type="match status" value="1"/>
</dbReference>
<accession>A0A1J7IDC5</accession>
<keyword evidence="8" id="KW-1185">Reference proteome</keyword>
<dbReference type="GO" id="GO:0005634">
    <property type="term" value="C:nucleus"/>
    <property type="evidence" value="ECO:0007669"/>
    <property type="project" value="UniProtKB-SubCell"/>
</dbReference>
<comment type="subcellular location">
    <subcellularLocation>
        <location evidence="2">Cytoplasm</location>
    </subcellularLocation>
    <subcellularLocation>
        <location evidence="1">Nucleus</location>
    </subcellularLocation>
</comment>
<reference evidence="7 8" key="1">
    <citation type="submission" date="2016-10" db="EMBL/GenBank/DDBJ databases">
        <title>Draft genome sequence of Coniochaeta ligniaria NRRL30616, a lignocellulolytic fungus for bioabatement of inhibitors in plant biomass hydrolysates.</title>
        <authorList>
            <consortium name="DOE Joint Genome Institute"/>
            <person name="Jimenez D.J."/>
            <person name="Hector R.E."/>
            <person name="Riley R."/>
            <person name="Sun H."/>
            <person name="Grigoriev I.V."/>
            <person name="Van Elsas J.D."/>
            <person name="Nichols N.N."/>
        </authorList>
    </citation>
    <scope>NUCLEOTIDE SEQUENCE [LARGE SCALE GENOMIC DNA]</scope>
    <source>
        <strain evidence="7 8">NRRL 30616</strain>
    </source>
</reference>
<keyword evidence="5" id="KW-0963">Cytoplasm</keyword>
<evidence type="ECO:0000256" key="2">
    <source>
        <dbReference type="ARBA" id="ARBA00004496"/>
    </source>
</evidence>
<name>A0A1J7IDC5_9PEZI</name>
<dbReference type="InterPro" id="IPR031818">
    <property type="entry name" value="Hri1"/>
</dbReference>
<dbReference type="InterPro" id="IPR043047">
    <property type="entry name" value="Hri1_N_sf"/>
</dbReference>
<dbReference type="EMBL" id="KV875101">
    <property type="protein sequence ID" value="OIW25695.1"/>
    <property type="molecule type" value="Genomic_DNA"/>
</dbReference>